<name>A0ABY4X5M0_9SPHN</name>
<evidence type="ECO:0008006" key="4">
    <source>
        <dbReference type="Google" id="ProtNLM"/>
    </source>
</evidence>
<keyword evidence="1" id="KW-0472">Membrane</keyword>
<dbReference type="EMBL" id="CP084930">
    <property type="protein sequence ID" value="USI72152.1"/>
    <property type="molecule type" value="Genomic_DNA"/>
</dbReference>
<keyword evidence="3" id="KW-1185">Reference proteome</keyword>
<evidence type="ECO:0000313" key="3">
    <source>
        <dbReference type="Proteomes" id="UP001056937"/>
    </source>
</evidence>
<reference evidence="2" key="1">
    <citation type="journal article" date="2022" name="Toxins">
        <title>Genomic Analysis of Sphingopyxis sp. USTB-05 for Biodegrading Cyanobacterial Hepatotoxins.</title>
        <authorList>
            <person name="Liu C."/>
            <person name="Xu Q."/>
            <person name="Zhao Z."/>
            <person name="Zhang H."/>
            <person name="Liu X."/>
            <person name="Yin C."/>
            <person name="Liu Y."/>
            <person name="Yan H."/>
        </authorList>
    </citation>
    <scope>NUCLEOTIDE SEQUENCE</scope>
    <source>
        <strain evidence="2">NBD5</strain>
    </source>
</reference>
<protein>
    <recommendedName>
        <fullName evidence="4">Transmembrane protein</fullName>
    </recommendedName>
</protein>
<dbReference type="RefSeq" id="WP_252165961.1">
    <property type="nucleotide sequence ID" value="NZ_CP084930.1"/>
</dbReference>
<evidence type="ECO:0000313" key="2">
    <source>
        <dbReference type="EMBL" id="USI72152.1"/>
    </source>
</evidence>
<accession>A0ABY4X5M0</accession>
<organism evidence="2 3">
    <name type="scientific">Sphingomonas morindae</name>
    <dbReference type="NCBI Taxonomy" id="1541170"/>
    <lineage>
        <taxon>Bacteria</taxon>
        <taxon>Pseudomonadati</taxon>
        <taxon>Pseudomonadota</taxon>
        <taxon>Alphaproteobacteria</taxon>
        <taxon>Sphingomonadales</taxon>
        <taxon>Sphingomonadaceae</taxon>
        <taxon>Sphingomonas</taxon>
    </lineage>
</organism>
<dbReference type="Proteomes" id="UP001056937">
    <property type="component" value="Chromosome 1"/>
</dbReference>
<keyword evidence="1" id="KW-0812">Transmembrane</keyword>
<feature type="transmembrane region" description="Helical" evidence="1">
    <location>
        <begin position="12"/>
        <end position="34"/>
    </location>
</feature>
<keyword evidence="1" id="KW-1133">Transmembrane helix</keyword>
<gene>
    <name evidence="2" type="ORF">LHA26_12680</name>
</gene>
<sequence length="205" mass="22276">MSGTRRSRLRWVTVGEAVAIAAVLISGLGLWNSWQDRREQHQEKAIEAARAHSPRAFALRASPNEDGSTLTLTAVGGDQVVQGQTIRFPPAFKLPAATTTGDARIEAGWFADALKADRKRRALPDESRGDERLPVLIETDYLEDGQPRHARALYDLGYALEGRFLRGAAVRMRGLSLIGTPPAGSAAADRRLDTLWTARAGAPKP</sequence>
<evidence type="ECO:0000256" key="1">
    <source>
        <dbReference type="SAM" id="Phobius"/>
    </source>
</evidence>
<proteinExistence type="predicted"/>